<protein>
    <submittedName>
        <fullName evidence="1">Uncharacterized protein</fullName>
    </submittedName>
</protein>
<keyword evidence="2" id="KW-1185">Reference proteome</keyword>
<reference evidence="1" key="1">
    <citation type="journal article" date="2014" name="Int. J. Syst. Evol. Microbiol.">
        <title>Complete genome sequence of Corynebacterium casei LMG S-19264T (=DSM 44701T), isolated from a smear-ripened cheese.</title>
        <authorList>
            <consortium name="US DOE Joint Genome Institute (JGI-PGF)"/>
            <person name="Walter F."/>
            <person name="Albersmeier A."/>
            <person name="Kalinowski J."/>
            <person name="Ruckert C."/>
        </authorList>
    </citation>
    <scope>NUCLEOTIDE SEQUENCE</scope>
    <source>
        <strain evidence="1">KCTC 32501</strain>
    </source>
</reference>
<gene>
    <name evidence="1" type="ORF">GCM10009007_00810</name>
</gene>
<evidence type="ECO:0000313" key="1">
    <source>
        <dbReference type="EMBL" id="GHA64312.1"/>
    </source>
</evidence>
<name>A0A8J3CJF6_9BURK</name>
<organism evidence="1 2">
    <name type="scientific">Formosimonas limnophila</name>
    <dbReference type="NCBI Taxonomy" id="1384487"/>
    <lineage>
        <taxon>Bacteria</taxon>
        <taxon>Pseudomonadati</taxon>
        <taxon>Pseudomonadota</taxon>
        <taxon>Betaproteobacteria</taxon>
        <taxon>Burkholderiales</taxon>
        <taxon>Burkholderiaceae</taxon>
        <taxon>Formosimonas</taxon>
    </lineage>
</organism>
<proteinExistence type="predicted"/>
<sequence>MTIYNSKFEQAQQAVKTLTERPDNATLLKLYVSYTSKQPKEMQQVSLLK</sequence>
<comment type="caution">
    <text evidence="1">The sequence shown here is derived from an EMBL/GenBank/DDBJ whole genome shotgun (WGS) entry which is preliminary data.</text>
</comment>
<dbReference type="AlphaFoldDB" id="A0A8J3CJF6"/>
<dbReference type="Proteomes" id="UP000614287">
    <property type="component" value="Unassembled WGS sequence"/>
</dbReference>
<dbReference type="EMBL" id="BMZG01000001">
    <property type="protein sequence ID" value="GHA64312.1"/>
    <property type="molecule type" value="Genomic_DNA"/>
</dbReference>
<evidence type="ECO:0000313" key="2">
    <source>
        <dbReference type="Proteomes" id="UP000614287"/>
    </source>
</evidence>
<reference evidence="1" key="2">
    <citation type="submission" date="2020-09" db="EMBL/GenBank/DDBJ databases">
        <authorList>
            <person name="Sun Q."/>
            <person name="Kim S."/>
        </authorList>
    </citation>
    <scope>NUCLEOTIDE SEQUENCE</scope>
    <source>
        <strain evidence="1">KCTC 32501</strain>
    </source>
</reference>
<accession>A0A8J3CJF6</accession>